<evidence type="ECO:0000256" key="5">
    <source>
        <dbReference type="ARBA" id="ARBA00022833"/>
    </source>
</evidence>
<evidence type="ECO:0000256" key="8">
    <source>
        <dbReference type="ARBA" id="ARBA00023242"/>
    </source>
</evidence>
<evidence type="ECO:0000259" key="10">
    <source>
        <dbReference type="PROSITE" id="PS50157"/>
    </source>
</evidence>
<dbReference type="EMBL" id="JASSZA010000005">
    <property type="protein sequence ID" value="KAK2109471.1"/>
    <property type="molecule type" value="Genomic_DNA"/>
</dbReference>
<evidence type="ECO:0000313" key="12">
    <source>
        <dbReference type="Proteomes" id="UP001266305"/>
    </source>
</evidence>
<feature type="domain" description="C2H2-type" evidence="10">
    <location>
        <begin position="117"/>
        <end position="144"/>
    </location>
</feature>
<dbReference type="PANTHER" id="PTHR24394">
    <property type="entry name" value="ZINC FINGER PROTEIN"/>
    <property type="match status" value="1"/>
</dbReference>
<dbReference type="Gene3D" id="3.30.160.60">
    <property type="entry name" value="Classic Zinc Finger"/>
    <property type="match status" value="4"/>
</dbReference>
<keyword evidence="2" id="KW-0479">Metal-binding</keyword>
<keyword evidence="8" id="KW-0539">Nucleus</keyword>
<dbReference type="Proteomes" id="UP001266305">
    <property type="component" value="Unassembled WGS sequence"/>
</dbReference>
<dbReference type="PROSITE" id="PS50157">
    <property type="entry name" value="ZINC_FINGER_C2H2_2"/>
    <property type="match status" value="4"/>
</dbReference>
<comment type="subcellular location">
    <subcellularLocation>
        <location evidence="1">Nucleus</location>
    </subcellularLocation>
</comment>
<feature type="domain" description="C2H2-type" evidence="10">
    <location>
        <begin position="89"/>
        <end position="116"/>
    </location>
</feature>
<protein>
    <recommendedName>
        <fullName evidence="10">C2H2-type domain-containing protein</fullName>
    </recommendedName>
</protein>
<dbReference type="Pfam" id="PF13894">
    <property type="entry name" value="zf-C2H2_4"/>
    <property type="match status" value="1"/>
</dbReference>
<dbReference type="PROSITE" id="PS00028">
    <property type="entry name" value="ZINC_FINGER_C2H2_1"/>
    <property type="match status" value="4"/>
</dbReference>
<evidence type="ECO:0000256" key="3">
    <source>
        <dbReference type="ARBA" id="ARBA00022737"/>
    </source>
</evidence>
<dbReference type="InterPro" id="IPR013087">
    <property type="entry name" value="Znf_C2H2_type"/>
</dbReference>
<keyword evidence="5" id="KW-0862">Zinc</keyword>
<evidence type="ECO:0000256" key="1">
    <source>
        <dbReference type="ARBA" id="ARBA00004123"/>
    </source>
</evidence>
<feature type="domain" description="C2H2-type" evidence="10">
    <location>
        <begin position="61"/>
        <end position="88"/>
    </location>
</feature>
<keyword evidence="3" id="KW-0677">Repeat</keyword>
<evidence type="ECO:0000256" key="9">
    <source>
        <dbReference type="PROSITE-ProRule" id="PRU00042"/>
    </source>
</evidence>
<keyword evidence="12" id="KW-1185">Reference proteome</keyword>
<keyword evidence="6" id="KW-0805">Transcription regulation</keyword>
<keyword evidence="7" id="KW-0804">Transcription</keyword>
<dbReference type="SMART" id="SM00355">
    <property type="entry name" value="ZnF_C2H2"/>
    <property type="match status" value="4"/>
</dbReference>
<evidence type="ECO:0000313" key="11">
    <source>
        <dbReference type="EMBL" id="KAK2109471.1"/>
    </source>
</evidence>
<evidence type="ECO:0000256" key="2">
    <source>
        <dbReference type="ARBA" id="ARBA00022723"/>
    </source>
</evidence>
<keyword evidence="4 9" id="KW-0863">Zinc-finger</keyword>
<dbReference type="Pfam" id="PF00096">
    <property type="entry name" value="zf-C2H2"/>
    <property type="match status" value="3"/>
</dbReference>
<reference evidence="11 12" key="1">
    <citation type="submission" date="2023-05" db="EMBL/GenBank/DDBJ databases">
        <title>B98-5 Cell Line De Novo Hybrid Assembly: An Optical Mapping Approach.</title>
        <authorList>
            <person name="Kananen K."/>
            <person name="Auerbach J.A."/>
            <person name="Kautto E."/>
            <person name="Blachly J.S."/>
        </authorList>
    </citation>
    <scope>NUCLEOTIDE SEQUENCE [LARGE SCALE GENOMIC DNA]</scope>
    <source>
        <strain evidence="11">B95-8</strain>
        <tissue evidence="11">Cell line</tissue>
    </source>
</reference>
<evidence type="ECO:0000256" key="6">
    <source>
        <dbReference type="ARBA" id="ARBA00023015"/>
    </source>
</evidence>
<proteinExistence type="predicted"/>
<organism evidence="11 12">
    <name type="scientific">Saguinus oedipus</name>
    <name type="common">Cotton-top tamarin</name>
    <name type="synonym">Oedipomidas oedipus</name>
    <dbReference type="NCBI Taxonomy" id="9490"/>
    <lineage>
        <taxon>Eukaryota</taxon>
        <taxon>Metazoa</taxon>
        <taxon>Chordata</taxon>
        <taxon>Craniata</taxon>
        <taxon>Vertebrata</taxon>
        <taxon>Euteleostomi</taxon>
        <taxon>Mammalia</taxon>
        <taxon>Eutheria</taxon>
        <taxon>Euarchontoglires</taxon>
        <taxon>Primates</taxon>
        <taxon>Haplorrhini</taxon>
        <taxon>Platyrrhini</taxon>
        <taxon>Cebidae</taxon>
        <taxon>Callitrichinae</taxon>
        <taxon>Saguinus</taxon>
    </lineage>
</organism>
<evidence type="ECO:0000256" key="4">
    <source>
        <dbReference type="ARBA" id="ARBA00022771"/>
    </source>
</evidence>
<comment type="caution">
    <text evidence="11">The sequence shown here is derived from an EMBL/GenBank/DDBJ whole genome shotgun (WGS) entry which is preliminary data.</text>
</comment>
<dbReference type="SUPFAM" id="SSF57667">
    <property type="entry name" value="beta-beta-alpha zinc fingers"/>
    <property type="match status" value="3"/>
</dbReference>
<evidence type="ECO:0000256" key="7">
    <source>
        <dbReference type="ARBA" id="ARBA00023163"/>
    </source>
</evidence>
<dbReference type="InterPro" id="IPR036236">
    <property type="entry name" value="Znf_C2H2_sf"/>
</dbReference>
<sequence>MVDLRVQTRHTPSGISSRACEQVLDEHSVSDLWKMCGSSDLLGWRLWAVDVTIVILSERPFMCETCGKSFASKEYLKHHNRIHTGSKPFKCEVCFRTFAQRNSLYQHIKVHTGERPYCCDQCGKQFTQLNALQRHRRIHTGERPFMCNACGRTFTDKSTLRRHTSIHDKNTPWKSFLVIVDGSPKNDDGHKIEQPDEEFVPSKLSDKLLSFAENGHFHNLATVQGTVPTMQDSSADTACKSDATVVSQDTLLATTISELSELTPQTDSVPTQLPSLSNME</sequence>
<feature type="domain" description="C2H2-type" evidence="10">
    <location>
        <begin position="145"/>
        <end position="172"/>
    </location>
</feature>
<name>A0ABQ9VJC9_SAGOE</name>
<gene>
    <name evidence="11" type="ORF">P7K49_009217</name>
</gene>
<accession>A0ABQ9VJC9</accession>
<dbReference type="PANTHER" id="PTHR24394:SF44">
    <property type="entry name" value="ZINC FINGER PROTEIN 271-LIKE"/>
    <property type="match status" value="1"/>
</dbReference>